<name>A0A9J6R024_9FIRM</name>
<keyword evidence="4" id="KW-1185">Reference proteome</keyword>
<dbReference type="EMBL" id="JAOSHN010000023">
    <property type="protein sequence ID" value="MCU7381037.1"/>
    <property type="molecule type" value="Genomic_DNA"/>
</dbReference>
<dbReference type="Proteomes" id="UP001065549">
    <property type="component" value="Unassembled WGS sequence"/>
</dbReference>
<evidence type="ECO:0000313" key="4">
    <source>
        <dbReference type="Proteomes" id="UP001065549"/>
    </source>
</evidence>
<organism evidence="3 4">
    <name type="scientific">Hominibacterium faecale</name>
    <dbReference type="NCBI Taxonomy" id="2839743"/>
    <lineage>
        <taxon>Bacteria</taxon>
        <taxon>Bacillati</taxon>
        <taxon>Bacillota</taxon>
        <taxon>Clostridia</taxon>
        <taxon>Peptostreptococcales</taxon>
        <taxon>Anaerovoracaceae</taxon>
        <taxon>Hominibacterium</taxon>
    </lineage>
</organism>
<gene>
    <name evidence="3" type="ORF">OBO34_22235</name>
</gene>
<dbReference type="Pfam" id="PF13476">
    <property type="entry name" value="AAA_23"/>
    <property type="match status" value="1"/>
</dbReference>
<accession>A0A9J6R024</accession>
<evidence type="ECO:0000313" key="3">
    <source>
        <dbReference type="EMBL" id="MCU7381037.1"/>
    </source>
</evidence>
<sequence length="476" mass="54380">MKTTKIKIKNLFGITETELDGKSIEITGTNGSGKTSVIDAIRYGLTNQSDRDYIIKRGESEGEIIIETDTGLYIDRRKRTDKADYKSVKEAGREVPGPESVLRQLFTPLQLDPVAFIGMSKQEQNRIILDLIEFDWDLNWIKEQFGEIPEGVDYQQNILQVLNDIQAENGIYFQNRQDLNRDIRNKRAFIAEIAADIPAKYDAAKWENYDLGDTYRELERIREENNRIERAKAFKDSYDNKLRGLEAEKEIQVAAEEKKIAVERDGLTSTIERLKAEIKAAEEKLGGLDSKLQDKIALAESQYNEKKAKLDKDIEVADKYIAMELTDCTELQDEVDTAERMKKHLNEYRRMKTLEQDVEALKKESEELTRKIELARELPGKILETATLPVEGLTVENGIPLIHGLPVSNLSEGEKLNLCVDVALSKPNNLQIILIDGAEKLSDENRDKLYKKCKDKGLQFVATRTTNDSELEVRYL</sequence>
<comment type="caution">
    <text evidence="3">The sequence shown here is derived from an EMBL/GenBank/DDBJ whole genome shotgun (WGS) entry which is preliminary data.</text>
</comment>
<protein>
    <recommendedName>
        <fullName evidence="2">Rad50/SbcC-type AAA domain-containing protein</fullName>
    </recommendedName>
</protein>
<dbReference type="AlphaFoldDB" id="A0A9J6R024"/>
<evidence type="ECO:0000259" key="2">
    <source>
        <dbReference type="Pfam" id="PF13476"/>
    </source>
</evidence>
<reference evidence="3" key="1">
    <citation type="submission" date="2022-09" db="EMBL/GenBank/DDBJ databases">
        <title>Culturomic study of gut microbiota in children with autism spectrum disorder.</title>
        <authorList>
            <person name="Efimov B.A."/>
            <person name="Chaplin A.V."/>
            <person name="Sokolova S.R."/>
            <person name="Pikina A.P."/>
            <person name="Korzhanova M."/>
            <person name="Belova V."/>
            <person name="Korostin D."/>
        </authorList>
    </citation>
    <scope>NUCLEOTIDE SEQUENCE</scope>
    <source>
        <strain evidence="3">ASD5510</strain>
    </source>
</reference>
<dbReference type="InterPro" id="IPR027417">
    <property type="entry name" value="P-loop_NTPase"/>
</dbReference>
<keyword evidence="1" id="KW-0175">Coiled coil</keyword>
<dbReference type="InterPro" id="IPR038729">
    <property type="entry name" value="Rad50/SbcC_AAA"/>
</dbReference>
<proteinExistence type="predicted"/>
<feature type="coiled-coil region" evidence="1">
    <location>
        <begin position="211"/>
        <end position="291"/>
    </location>
</feature>
<dbReference type="GO" id="GO:0006302">
    <property type="term" value="P:double-strand break repair"/>
    <property type="evidence" value="ECO:0007669"/>
    <property type="project" value="InterPro"/>
</dbReference>
<dbReference type="Gene3D" id="3.40.50.300">
    <property type="entry name" value="P-loop containing nucleotide triphosphate hydrolases"/>
    <property type="match status" value="1"/>
</dbReference>
<evidence type="ECO:0000256" key="1">
    <source>
        <dbReference type="SAM" id="Coils"/>
    </source>
</evidence>
<feature type="domain" description="Rad50/SbcC-type AAA" evidence="2">
    <location>
        <begin position="5"/>
        <end position="285"/>
    </location>
</feature>
<dbReference type="GO" id="GO:0016887">
    <property type="term" value="F:ATP hydrolysis activity"/>
    <property type="evidence" value="ECO:0007669"/>
    <property type="project" value="InterPro"/>
</dbReference>
<feature type="coiled-coil region" evidence="1">
    <location>
        <begin position="328"/>
        <end position="378"/>
    </location>
</feature>
<dbReference type="SUPFAM" id="SSF52540">
    <property type="entry name" value="P-loop containing nucleoside triphosphate hydrolases"/>
    <property type="match status" value="1"/>
</dbReference>
<dbReference type="RefSeq" id="WP_269478916.1">
    <property type="nucleotide sequence ID" value="NZ_JAOSHN010000023.1"/>
</dbReference>